<evidence type="ECO:0000313" key="1">
    <source>
        <dbReference type="EMBL" id="PXX42938.1"/>
    </source>
</evidence>
<evidence type="ECO:0000313" key="2">
    <source>
        <dbReference type="Proteomes" id="UP000248395"/>
    </source>
</evidence>
<reference evidence="1 2" key="1">
    <citation type="submission" date="2018-05" db="EMBL/GenBank/DDBJ databases">
        <title>Genomic Encyclopedia of Type Strains, Phase IV (KMG-IV): sequencing the most valuable type-strain genomes for metagenomic binning, comparative biology and taxonomic classification.</title>
        <authorList>
            <person name="Goeker M."/>
        </authorList>
    </citation>
    <scope>NUCLEOTIDE SEQUENCE [LARGE SCALE GENOMIC DNA]</scope>
    <source>
        <strain evidence="1 2">DSM 25134</strain>
    </source>
</reference>
<organism evidence="1 2">
    <name type="scientific">Aquitalea magnusonii</name>
    <dbReference type="NCBI Taxonomy" id="332411"/>
    <lineage>
        <taxon>Bacteria</taxon>
        <taxon>Pseudomonadati</taxon>
        <taxon>Pseudomonadota</taxon>
        <taxon>Betaproteobacteria</taxon>
        <taxon>Neisseriales</taxon>
        <taxon>Chromobacteriaceae</taxon>
        <taxon>Aquitalea</taxon>
    </lineage>
</organism>
<name>A0A318J736_9NEIS</name>
<dbReference type="Proteomes" id="UP000248395">
    <property type="component" value="Unassembled WGS sequence"/>
</dbReference>
<comment type="caution">
    <text evidence="1">The sequence shown here is derived from an EMBL/GenBank/DDBJ whole genome shotgun (WGS) entry which is preliminary data.</text>
</comment>
<accession>A0A318J736</accession>
<proteinExistence type="predicted"/>
<dbReference type="AlphaFoldDB" id="A0A318J736"/>
<gene>
    <name evidence="1" type="ORF">DFR38_11648</name>
</gene>
<sequence length="41" mass="4422">MEAALNLALSIAASSYQSAYSYGTMTVICHRQELAGQVDTR</sequence>
<keyword evidence="2" id="KW-1185">Reference proteome</keyword>
<protein>
    <submittedName>
        <fullName evidence="1">Uncharacterized protein</fullName>
    </submittedName>
</protein>
<dbReference type="EMBL" id="QJKC01000016">
    <property type="protein sequence ID" value="PXX42938.1"/>
    <property type="molecule type" value="Genomic_DNA"/>
</dbReference>